<dbReference type="AlphaFoldDB" id="W0FGC5"/>
<dbReference type="FunFam" id="1.10.240.10:FF:000002">
    <property type="entry name" value="Tryptophan--tRNA ligase"/>
    <property type="match status" value="1"/>
</dbReference>
<dbReference type="SUPFAM" id="SSF52374">
    <property type="entry name" value="Nucleotidylyl transferase"/>
    <property type="match status" value="1"/>
</dbReference>
<keyword evidence="5 8" id="KW-0648">Protein biosynthesis</keyword>
<feature type="short sequence motif" description="'KMSKS' region" evidence="8">
    <location>
        <begin position="194"/>
        <end position="198"/>
    </location>
</feature>
<dbReference type="HAMAP" id="MF_00140_B">
    <property type="entry name" value="Trp_tRNA_synth_B"/>
    <property type="match status" value="1"/>
</dbReference>
<dbReference type="PROSITE" id="PS00178">
    <property type="entry name" value="AA_TRNA_LIGASE_I"/>
    <property type="match status" value="1"/>
</dbReference>
<dbReference type="GO" id="GO:0005829">
    <property type="term" value="C:cytosol"/>
    <property type="evidence" value="ECO:0007669"/>
    <property type="project" value="TreeGrafter"/>
</dbReference>
<dbReference type="PRINTS" id="PR01039">
    <property type="entry name" value="TRNASYNTHTRP"/>
</dbReference>
<sequence length="329" mass="36661">MDRLLTGLQPSGALTIGNYCGGISQIVNYQDKYETFLFVPDMHAITVPQDPEALHRNIINAIAMYIACGVDPDLPNMHIYIQSENLYHANLSWIFECHTPHGDLTRMHQFKAKSAKNEAFTEGLVTYPDLMAADILLYDAKYVPTGIDQKQHVELARNLADRFNNRYGELFVVPEPLIPVIGAKIRDLQNPEQKMSKSTDNPKASVFLSDDEKVIRKKIMSAVTDSDGKIAFDEENKPGVSNLLTIYSAFSGCTIEDSVAKFEGGGYGDLKKAVAEVLVEKLTAFQDKYNKILASGTIDEILDRGRDYSIEIAAAKYEQVRRAVGFGRI</sequence>
<dbReference type="GO" id="GO:0005524">
    <property type="term" value="F:ATP binding"/>
    <property type="evidence" value="ECO:0007669"/>
    <property type="project" value="UniProtKB-UniRule"/>
</dbReference>
<dbReference type="NCBIfam" id="TIGR00233">
    <property type="entry name" value="trpS"/>
    <property type="match status" value="1"/>
</dbReference>
<comment type="subcellular location">
    <subcellularLocation>
        <location evidence="8">Cytoplasm</location>
    </subcellularLocation>
</comment>
<name>W0FGC5_9BACT</name>
<dbReference type="InterPro" id="IPR014729">
    <property type="entry name" value="Rossmann-like_a/b/a_fold"/>
</dbReference>
<dbReference type="Gene3D" id="1.10.240.10">
    <property type="entry name" value="Tyrosyl-Transfer RNA Synthetase"/>
    <property type="match status" value="1"/>
</dbReference>
<evidence type="ECO:0000256" key="3">
    <source>
        <dbReference type="ARBA" id="ARBA00022741"/>
    </source>
</evidence>
<feature type="binding site" evidence="8">
    <location>
        <begin position="17"/>
        <end position="18"/>
    </location>
    <ligand>
        <name>ATP</name>
        <dbReference type="ChEBI" id="CHEBI:30616"/>
    </ligand>
</feature>
<evidence type="ECO:0000256" key="4">
    <source>
        <dbReference type="ARBA" id="ARBA00022840"/>
    </source>
</evidence>
<evidence type="ECO:0000256" key="8">
    <source>
        <dbReference type="HAMAP-Rule" id="MF_00140"/>
    </source>
</evidence>
<dbReference type="GO" id="GO:0006436">
    <property type="term" value="P:tryptophanyl-tRNA aminoacylation"/>
    <property type="evidence" value="ECO:0007669"/>
    <property type="project" value="UniProtKB-UniRule"/>
</dbReference>
<evidence type="ECO:0000313" key="10">
    <source>
        <dbReference type="EMBL" id="AHF23678.1"/>
    </source>
</evidence>
<evidence type="ECO:0000256" key="9">
    <source>
        <dbReference type="RuleBase" id="RU363036"/>
    </source>
</evidence>
<evidence type="ECO:0000256" key="2">
    <source>
        <dbReference type="ARBA" id="ARBA00022598"/>
    </source>
</evidence>
<dbReference type="Gene3D" id="3.40.50.620">
    <property type="entry name" value="HUPs"/>
    <property type="match status" value="1"/>
</dbReference>
<evidence type="ECO:0000256" key="5">
    <source>
        <dbReference type="ARBA" id="ARBA00022917"/>
    </source>
</evidence>
<dbReference type="EC" id="6.1.1.2" evidence="8"/>
<proteinExistence type="inferred from homology"/>
<keyword evidence="3 8" id="KW-0547">Nucleotide-binding</keyword>
<evidence type="ECO:0000256" key="1">
    <source>
        <dbReference type="ARBA" id="ARBA00005594"/>
    </source>
</evidence>
<feature type="binding site" evidence="8">
    <location>
        <begin position="9"/>
        <end position="11"/>
    </location>
    <ligand>
        <name>ATP</name>
        <dbReference type="ChEBI" id="CHEBI:30616"/>
    </ligand>
</feature>
<gene>
    <name evidence="8" type="primary">trpS</name>
</gene>
<dbReference type="PANTHER" id="PTHR43766:SF1">
    <property type="entry name" value="TRYPTOPHAN--TRNA LIGASE, MITOCHONDRIAL"/>
    <property type="match status" value="1"/>
</dbReference>
<evidence type="ECO:0000256" key="6">
    <source>
        <dbReference type="ARBA" id="ARBA00023146"/>
    </source>
</evidence>
<dbReference type="InterPro" id="IPR024109">
    <property type="entry name" value="Trp-tRNA-ligase_bac-type"/>
</dbReference>
<dbReference type="InterPro" id="IPR001412">
    <property type="entry name" value="aa-tRNA-synth_I_CS"/>
</dbReference>
<feature type="binding site" evidence="8">
    <location>
        <position position="134"/>
    </location>
    <ligand>
        <name>L-tryptophan</name>
        <dbReference type="ChEBI" id="CHEBI:57912"/>
    </ligand>
</feature>
<accession>W0FGC5</accession>
<comment type="function">
    <text evidence="8">Catalyzes the attachment of tryptophan to tRNA(Trp).</text>
</comment>
<keyword evidence="6 8" id="KW-0030">Aminoacyl-tRNA synthetase</keyword>
<protein>
    <recommendedName>
        <fullName evidence="8">Tryptophan--tRNA ligase</fullName>
        <ecNumber evidence="8">6.1.1.2</ecNumber>
    </recommendedName>
    <alternativeName>
        <fullName evidence="8">Tryptophanyl-tRNA synthetase</fullName>
        <shortName evidence="8">TrpRS</shortName>
    </alternativeName>
</protein>
<evidence type="ECO:0000256" key="7">
    <source>
        <dbReference type="ARBA" id="ARBA00049929"/>
    </source>
</evidence>
<dbReference type="CDD" id="cd00806">
    <property type="entry name" value="TrpRS_core"/>
    <property type="match status" value="1"/>
</dbReference>
<feature type="binding site" evidence="8">
    <location>
        <position position="185"/>
    </location>
    <ligand>
        <name>ATP</name>
        <dbReference type="ChEBI" id="CHEBI:30616"/>
    </ligand>
</feature>
<feature type="binding site" evidence="8">
    <location>
        <begin position="194"/>
        <end position="198"/>
    </location>
    <ligand>
        <name>ATP</name>
        <dbReference type="ChEBI" id="CHEBI:30616"/>
    </ligand>
</feature>
<keyword evidence="8" id="KW-0963">Cytoplasm</keyword>
<reference evidence="10" key="1">
    <citation type="journal article" date="2013" name="PLoS ONE">
        <title>Metagenomic insights into the carbohydrate-active enzymes carried by the microorganisms adhering to solid digesta in the rumen of cows.</title>
        <authorList>
            <person name="Wang L."/>
            <person name="Hatem A."/>
            <person name="Catalyurek U.V."/>
            <person name="Morrison M."/>
            <person name="Yu Z."/>
        </authorList>
    </citation>
    <scope>NUCLEOTIDE SEQUENCE</scope>
</reference>
<comment type="catalytic activity">
    <reaction evidence="7 8">
        <text>tRNA(Trp) + L-tryptophan + ATP = L-tryptophyl-tRNA(Trp) + AMP + diphosphate + H(+)</text>
        <dbReference type="Rhea" id="RHEA:24080"/>
        <dbReference type="Rhea" id="RHEA-COMP:9671"/>
        <dbReference type="Rhea" id="RHEA-COMP:9705"/>
        <dbReference type="ChEBI" id="CHEBI:15378"/>
        <dbReference type="ChEBI" id="CHEBI:30616"/>
        <dbReference type="ChEBI" id="CHEBI:33019"/>
        <dbReference type="ChEBI" id="CHEBI:57912"/>
        <dbReference type="ChEBI" id="CHEBI:78442"/>
        <dbReference type="ChEBI" id="CHEBI:78535"/>
        <dbReference type="ChEBI" id="CHEBI:456215"/>
        <dbReference type="EC" id="6.1.1.2"/>
    </reaction>
</comment>
<dbReference type="Pfam" id="PF00579">
    <property type="entry name" value="tRNA-synt_1b"/>
    <property type="match status" value="1"/>
</dbReference>
<feature type="short sequence motif" description="'HIGH' region" evidence="8">
    <location>
        <begin position="10"/>
        <end position="18"/>
    </location>
</feature>
<dbReference type="InterPro" id="IPR050203">
    <property type="entry name" value="Trp-tRNA_synthetase"/>
</dbReference>
<dbReference type="EMBL" id="KC246771">
    <property type="protein sequence ID" value="AHF23678.1"/>
    <property type="molecule type" value="Genomic_DNA"/>
</dbReference>
<comment type="similarity">
    <text evidence="1 8 9">Belongs to the class-I aminoacyl-tRNA synthetase family.</text>
</comment>
<dbReference type="InterPro" id="IPR002306">
    <property type="entry name" value="Trp-tRNA-ligase"/>
</dbReference>
<dbReference type="GO" id="GO:0004830">
    <property type="term" value="F:tryptophan-tRNA ligase activity"/>
    <property type="evidence" value="ECO:0007669"/>
    <property type="project" value="UniProtKB-UniRule"/>
</dbReference>
<dbReference type="InterPro" id="IPR002305">
    <property type="entry name" value="aa-tRNA-synth_Ic"/>
</dbReference>
<comment type="subunit">
    <text evidence="8">Homodimer.</text>
</comment>
<keyword evidence="4 8" id="KW-0067">ATP-binding</keyword>
<dbReference type="PANTHER" id="PTHR43766">
    <property type="entry name" value="TRYPTOPHAN--TRNA LIGASE, MITOCHONDRIAL"/>
    <property type="match status" value="1"/>
</dbReference>
<organism evidence="10">
    <name type="scientific">uncultured bacterium Contig1532b</name>
    <dbReference type="NCBI Taxonomy" id="1393450"/>
    <lineage>
        <taxon>Bacteria</taxon>
        <taxon>environmental samples</taxon>
    </lineage>
</organism>
<keyword evidence="2 8" id="KW-0436">Ligase</keyword>
<feature type="binding site" evidence="8">
    <location>
        <begin position="146"/>
        <end position="148"/>
    </location>
    <ligand>
        <name>ATP</name>
        <dbReference type="ChEBI" id="CHEBI:30616"/>
    </ligand>
</feature>